<reference evidence="2 3" key="1">
    <citation type="journal article" date="2019" name="Sci. Rep.">
        <title>Orb-weaving spider Araneus ventricosus genome elucidates the spidroin gene catalogue.</title>
        <authorList>
            <person name="Kono N."/>
            <person name="Nakamura H."/>
            <person name="Ohtoshi R."/>
            <person name="Moran D.A.P."/>
            <person name="Shinohara A."/>
            <person name="Yoshida Y."/>
            <person name="Fujiwara M."/>
            <person name="Mori M."/>
            <person name="Tomita M."/>
            <person name="Arakawa K."/>
        </authorList>
    </citation>
    <scope>NUCLEOTIDE SEQUENCE [LARGE SCALE GENOMIC DNA]</scope>
</reference>
<protein>
    <submittedName>
        <fullName evidence="2">Uncharacterized protein</fullName>
    </submittedName>
</protein>
<feature type="region of interest" description="Disordered" evidence="1">
    <location>
        <begin position="60"/>
        <end position="82"/>
    </location>
</feature>
<dbReference type="EMBL" id="BGPR01017716">
    <property type="protein sequence ID" value="GBN77077.1"/>
    <property type="molecule type" value="Genomic_DNA"/>
</dbReference>
<dbReference type="Proteomes" id="UP000499080">
    <property type="component" value="Unassembled WGS sequence"/>
</dbReference>
<name>A0A4Y2RMP4_ARAVE</name>
<gene>
    <name evidence="2" type="ORF">AVEN_182988_2</name>
</gene>
<comment type="caution">
    <text evidence="2">The sequence shown here is derived from an EMBL/GenBank/DDBJ whole genome shotgun (WGS) entry which is preliminary data.</text>
</comment>
<dbReference type="AlphaFoldDB" id="A0A4Y2RMP4"/>
<sequence>MIPRHASRCHHGPFNSLPMMDLSTLCPQWPARPKTVPDFFGIIVGKPKRRLIERKNKVDGNCIQDHSPPDQRTDIRTNLTSSSIGGLGPTRVVFGDTPLVTFFTRNKSEPELSAS</sequence>
<evidence type="ECO:0000313" key="2">
    <source>
        <dbReference type="EMBL" id="GBN77077.1"/>
    </source>
</evidence>
<keyword evidence="3" id="KW-1185">Reference proteome</keyword>
<organism evidence="2 3">
    <name type="scientific">Araneus ventricosus</name>
    <name type="common">Orbweaver spider</name>
    <name type="synonym">Epeira ventricosa</name>
    <dbReference type="NCBI Taxonomy" id="182803"/>
    <lineage>
        <taxon>Eukaryota</taxon>
        <taxon>Metazoa</taxon>
        <taxon>Ecdysozoa</taxon>
        <taxon>Arthropoda</taxon>
        <taxon>Chelicerata</taxon>
        <taxon>Arachnida</taxon>
        <taxon>Araneae</taxon>
        <taxon>Araneomorphae</taxon>
        <taxon>Entelegynae</taxon>
        <taxon>Araneoidea</taxon>
        <taxon>Araneidae</taxon>
        <taxon>Araneus</taxon>
    </lineage>
</organism>
<proteinExistence type="predicted"/>
<accession>A0A4Y2RMP4</accession>
<evidence type="ECO:0000256" key="1">
    <source>
        <dbReference type="SAM" id="MobiDB-lite"/>
    </source>
</evidence>
<evidence type="ECO:0000313" key="3">
    <source>
        <dbReference type="Proteomes" id="UP000499080"/>
    </source>
</evidence>